<reference evidence="4 6" key="2">
    <citation type="submission" date="2024-07" db="EMBL/GenBank/DDBJ databases">
        <authorList>
            <person name="Akdeniz Z."/>
        </authorList>
    </citation>
    <scope>NUCLEOTIDE SEQUENCE [LARGE SCALE GENOMIC DNA]</scope>
</reference>
<keyword evidence="6" id="KW-1185">Reference proteome</keyword>
<evidence type="ECO:0000313" key="3">
    <source>
        <dbReference type="EMBL" id="CAI9966713.1"/>
    </source>
</evidence>
<dbReference type="Proteomes" id="UP001642409">
    <property type="component" value="Unassembled WGS sequence"/>
</dbReference>
<evidence type="ECO:0000313" key="4">
    <source>
        <dbReference type="EMBL" id="CAL6035055.1"/>
    </source>
</evidence>
<organism evidence="3">
    <name type="scientific">Hexamita inflata</name>
    <dbReference type="NCBI Taxonomy" id="28002"/>
    <lineage>
        <taxon>Eukaryota</taxon>
        <taxon>Metamonada</taxon>
        <taxon>Diplomonadida</taxon>
        <taxon>Hexamitidae</taxon>
        <taxon>Hexamitinae</taxon>
        <taxon>Hexamita</taxon>
    </lineage>
</organism>
<name>A0AA86QZ46_9EUKA</name>
<comment type="caution">
    <text evidence="3">The sequence shown here is derived from an EMBL/GenBank/DDBJ whole genome shotgun (WGS) entry which is preliminary data.</text>
</comment>
<evidence type="ECO:0000256" key="1">
    <source>
        <dbReference type="SAM" id="Phobius"/>
    </source>
</evidence>
<evidence type="ECO:0000313" key="5">
    <source>
        <dbReference type="EMBL" id="CAL6072747.1"/>
    </source>
</evidence>
<dbReference type="AlphaFoldDB" id="A0AA86QZ46"/>
<protein>
    <submittedName>
        <fullName evidence="3">Uncharacterized protein</fullName>
    </submittedName>
</protein>
<reference evidence="3" key="1">
    <citation type="submission" date="2023-06" db="EMBL/GenBank/DDBJ databases">
        <authorList>
            <person name="Kurt Z."/>
        </authorList>
    </citation>
    <scope>NUCLEOTIDE SEQUENCE</scope>
</reference>
<dbReference type="EMBL" id="CATOUU010001009">
    <property type="protein sequence ID" value="CAI9966713.1"/>
    <property type="molecule type" value="Genomic_DNA"/>
</dbReference>
<evidence type="ECO:0000313" key="6">
    <source>
        <dbReference type="Proteomes" id="UP001642409"/>
    </source>
</evidence>
<sequence>MERLAPVIAIQDQLDVQNDVQQIIQEIHQPKNIFHQGSPAPIEEQQKKNGFGLIFHYNDANIAKVVDEPEYVYLARFSPLCKCVKYTVLLYLCVAAITAAMLSINIHMCGLDASTHTLRMRMVTYPITATGLTATQTEDGVYKTYDNLQDTVRFFAFNQSIFENDPDAHFVLIDNRTEIKIPDFPLALIFNFTYAPEIAISKLTFTNKNISTLVTEDNGAAFEIIIDNPKRTRMQISEPWFNFDYWFNVNERYNYVSQLDPSQPGPNPSKLCGSEFEFKDYSDDKWYLADSRDKFSQIPLWFVDMRTLSQADVSCAGDYGVTFQLQQFFCFSPLLIRQVPNQIVNFTGLDIKSDIIIDFDTSINNEKIGYSVDHSDINRIWLTKAGADGKVFLQADKVNVTFFIPKNKGAINFFGQSGNISTPEEPMELYQTQFQTNNEVGVNTILVFKVKSLDKPYQPGQTPDKITGLHSEGIYFGFDATITFVFEDDTMKLSQATTNDGGQTYQVQIII</sequence>
<keyword evidence="1" id="KW-0472">Membrane</keyword>
<gene>
    <name evidence="2" type="ORF">HINF_LOCUS13214</name>
    <name evidence="4" type="ORF">HINF_LOCUS35744</name>
    <name evidence="3" type="ORF">HINF_LOCUS54358</name>
    <name evidence="5" type="ORF">HINF_LOCUS55771</name>
</gene>
<keyword evidence="1" id="KW-0812">Transmembrane</keyword>
<proteinExistence type="predicted"/>
<evidence type="ECO:0000313" key="2">
    <source>
        <dbReference type="EMBL" id="CAI9925569.1"/>
    </source>
</evidence>
<dbReference type="EMBL" id="CAXDID020000130">
    <property type="protein sequence ID" value="CAL6035055.1"/>
    <property type="molecule type" value="Genomic_DNA"/>
</dbReference>
<dbReference type="EMBL" id="CAXDID020000297">
    <property type="protein sequence ID" value="CAL6072747.1"/>
    <property type="molecule type" value="Genomic_DNA"/>
</dbReference>
<accession>A0AA86QZ46</accession>
<keyword evidence="1" id="KW-1133">Transmembrane helix</keyword>
<feature type="transmembrane region" description="Helical" evidence="1">
    <location>
        <begin position="86"/>
        <end position="108"/>
    </location>
</feature>
<dbReference type="EMBL" id="CATOUU010000343">
    <property type="protein sequence ID" value="CAI9925569.1"/>
    <property type="molecule type" value="Genomic_DNA"/>
</dbReference>